<dbReference type="EMBL" id="KV425555">
    <property type="protein sequence ID" value="KZT29104.1"/>
    <property type="molecule type" value="Genomic_DNA"/>
</dbReference>
<dbReference type="InParanoid" id="A0A165V3I8"/>
<name>A0A165V3I8_9AGAM</name>
<proteinExistence type="predicted"/>
<evidence type="ECO:0000313" key="3">
    <source>
        <dbReference type="Proteomes" id="UP000076761"/>
    </source>
</evidence>
<keyword evidence="2" id="KW-0418">Kinase</keyword>
<evidence type="ECO:0000313" key="2">
    <source>
        <dbReference type="EMBL" id="KZT29104.1"/>
    </source>
</evidence>
<dbReference type="OrthoDB" id="346907at2759"/>
<sequence>MPVWSPTYGESDTPSRVMNSFRMSCYTALRKISYKRQIAPSVLLIYDLERPGAALCRARGAFAEVYQGEWLGESVAIKVVTKPVRQGETAEEGKKKTWLRELVVWRQLQHANILPLLGIRYWEETSPHEVAAMCIVSPWAAYGTLSEYLRVPEGQACDRLSILTKVADALCYLHAHDPEMVHGDLHPANIVIDHDQQPLVTDFGLSQFYRSFTTSAISSEKGYEQYRAPEVWESDNGFNPTSAADMYAFGCLCYEVYSGRRPWGDKKGLSIYHELLSRRPPRSRKISDNIWDIIKSCWKRNVADRTRAKDVWIQMRDLQGMSSG</sequence>
<dbReference type="Pfam" id="PF07714">
    <property type="entry name" value="PK_Tyr_Ser-Thr"/>
    <property type="match status" value="1"/>
</dbReference>
<dbReference type="InterPro" id="IPR051681">
    <property type="entry name" value="Ser/Thr_Kinases-Pseudokinases"/>
</dbReference>
<organism evidence="2 3">
    <name type="scientific">Neolentinus lepideus HHB14362 ss-1</name>
    <dbReference type="NCBI Taxonomy" id="1314782"/>
    <lineage>
        <taxon>Eukaryota</taxon>
        <taxon>Fungi</taxon>
        <taxon>Dikarya</taxon>
        <taxon>Basidiomycota</taxon>
        <taxon>Agaricomycotina</taxon>
        <taxon>Agaricomycetes</taxon>
        <taxon>Gloeophyllales</taxon>
        <taxon>Gloeophyllaceae</taxon>
        <taxon>Neolentinus</taxon>
    </lineage>
</organism>
<dbReference type="AlphaFoldDB" id="A0A165V3I8"/>
<dbReference type="InterPro" id="IPR000719">
    <property type="entry name" value="Prot_kinase_dom"/>
</dbReference>
<dbReference type="GO" id="GO:0005524">
    <property type="term" value="F:ATP binding"/>
    <property type="evidence" value="ECO:0007669"/>
    <property type="project" value="InterPro"/>
</dbReference>
<keyword evidence="3" id="KW-1185">Reference proteome</keyword>
<reference evidence="2 3" key="1">
    <citation type="journal article" date="2016" name="Mol. Biol. Evol.">
        <title>Comparative Genomics of Early-Diverging Mushroom-Forming Fungi Provides Insights into the Origins of Lignocellulose Decay Capabilities.</title>
        <authorList>
            <person name="Nagy L.G."/>
            <person name="Riley R."/>
            <person name="Tritt A."/>
            <person name="Adam C."/>
            <person name="Daum C."/>
            <person name="Floudas D."/>
            <person name="Sun H."/>
            <person name="Yadav J.S."/>
            <person name="Pangilinan J."/>
            <person name="Larsson K.H."/>
            <person name="Matsuura K."/>
            <person name="Barry K."/>
            <person name="Labutti K."/>
            <person name="Kuo R."/>
            <person name="Ohm R.A."/>
            <person name="Bhattacharya S.S."/>
            <person name="Shirouzu T."/>
            <person name="Yoshinaga Y."/>
            <person name="Martin F.M."/>
            <person name="Grigoriev I.V."/>
            <person name="Hibbett D.S."/>
        </authorList>
    </citation>
    <scope>NUCLEOTIDE SEQUENCE [LARGE SCALE GENOMIC DNA]</scope>
    <source>
        <strain evidence="2 3">HHB14362 ss-1</strain>
    </source>
</reference>
<evidence type="ECO:0000259" key="1">
    <source>
        <dbReference type="PROSITE" id="PS50011"/>
    </source>
</evidence>
<dbReference type="InterPro" id="IPR011009">
    <property type="entry name" value="Kinase-like_dom_sf"/>
</dbReference>
<keyword evidence="2" id="KW-0808">Transferase</keyword>
<dbReference type="PANTHER" id="PTHR44329:SF214">
    <property type="entry name" value="PROTEIN KINASE DOMAIN-CONTAINING PROTEIN"/>
    <property type="match status" value="1"/>
</dbReference>
<dbReference type="InterPro" id="IPR001245">
    <property type="entry name" value="Ser-Thr/Tyr_kinase_cat_dom"/>
</dbReference>
<dbReference type="Proteomes" id="UP000076761">
    <property type="component" value="Unassembled WGS sequence"/>
</dbReference>
<feature type="domain" description="Protein kinase" evidence="1">
    <location>
        <begin position="51"/>
        <end position="318"/>
    </location>
</feature>
<dbReference type="PROSITE" id="PS50011">
    <property type="entry name" value="PROTEIN_KINASE_DOM"/>
    <property type="match status" value="1"/>
</dbReference>
<dbReference type="STRING" id="1314782.A0A165V3I8"/>
<protein>
    <submittedName>
        <fullName evidence="2">Kinase-like protein</fullName>
    </submittedName>
</protein>
<gene>
    <name evidence="2" type="ORF">NEOLEDRAFT_699750</name>
</gene>
<dbReference type="PANTHER" id="PTHR44329">
    <property type="entry name" value="SERINE/THREONINE-PROTEIN KINASE TNNI3K-RELATED"/>
    <property type="match status" value="1"/>
</dbReference>
<dbReference type="SUPFAM" id="SSF56112">
    <property type="entry name" value="Protein kinase-like (PK-like)"/>
    <property type="match status" value="1"/>
</dbReference>
<dbReference type="GO" id="GO:0004674">
    <property type="term" value="F:protein serine/threonine kinase activity"/>
    <property type="evidence" value="ECO:0007669"/>
    <property type="project" value="TreeGrafter"/>
</dbReference>
<accession>A0A165V3I8</accession>
<dbReference type="Gene3D" id="1.10.510.10">
    <property type="entry name" value="Transferase(Phosphotransferase) domain 1"/>
    <property type="match status" value="1"/>
</dbReference>